<dbReference type="SUPFAM" id="SSF52540">
    <property type="entry name" value="P-loop containing nucleoside triphosphate hydrolases"/>
    <property type="match status" value="1"/>
</dbReference>
<proteinExistence type="predicted"/>
<dbReference type="InterPro" id="IPR022300">
    <property type="entry name" value="PPK2-rel_1"/>
</dbReference>
<dbReference type="Proteomes" id="UP000703038">
    <property type="component" value="Unassembled WGS sequence"/>
</dbReference>
<dbReference type="NCBIfam" id="TIGR03709">
    <property type="entry name" value="PPK2_rel_1"/>
    <property type="match status" value="1"/>
</dbReference>
<dbReference type="InterPro" id="IPR016898">
    <property type="entry name" value="Polyphosphate_phosphotransfera"/>
</dbReference>
<dbReference type="PANTHER" id="PTHR34383">
    <property type="entry name" value="POLYPHOSPHATE:AMP PHOSPHOTRANSFERASE-RELATED"/>
    <property type="match status" value="1"/>
</dbReference>
<organism evidence="4 5">
    <name type="scientific">Rhodococcoides corynebacterioides</name>
    <dbReference type="NCBI Taxonomy" id="53972"/>
    <lineage>
        <taxon>Bacteria</taxon>
        <taxon>Bacillati</taxon>
        <taxon>Actinomycetota</taxon>
        <taxon>Actinomycetes</taxon>
        <taxon>Mycobacteriales</taxon>
        <taxon>Nocardiaceae</taxon>
        <taxon>Rhodococcoides</taxon>
    </lineage>
</organism>
<keyword evidence="2" id="KW-0418">Kinase</keyword>
<name>A0ABS2KWH8_9NOCA</name>
<evidence type="ECO:0000313" key="4">
    <source>
        <dbReference type="EMBL" id="MBM7416277.1"/>
    </source>
</evidence>
<keyword evidence="5" id="KW-1185">Reference proteome</keyword>
<keyword evidence="1" id="KW-0808">Transferase</keyword>
<comment type="caution">
    <text evidence="4">The sequence shown here is derived from an EMBL/GenBank/DDBJ whole genome shotgun (WGS) entry which is preliminary data.</text>
</comment>
<dbReference type="PIRSF" id="PIRSF028756">
    <property type="entry name" value="PPK2_prd"/>
    <property type="match status" value="1"/>
</dbReference>
<dbReference type="RefSeq" id="WP_204869114.1">
    <property type="nucleotide sequence ID" value="NZ_JAFBBK010000001.1"/>
</dbReference>
<dbReference type="Pfam" id="PF03976">
    <property type="entry name" value="PPK2"/>
    <property type="match status" value="1"/>
</dbReference>
<evidence type="ECO:0000256" key="1">
    <source>
        <dbReference type="ARBA" id="ARBA00022679"/>
    </source>
</evidence>
<dbReference type="Gene3D" id="3.40.50.300">
    <property type="entry name" value="P-loop containing nucleotide triphosphate hydrolases"/>
    <property type="match status" value="1"/>
</dbReference>
<sequence length="288" mass="32580">MSSSPSPGFTTNLPAALAASGTSWSTVDAASTPGFDRDKDAGKELMSARGKILSELQERLYACGKSGDHRSVLLVLQGMDTSGKGGMVRHVLGMVEPQGVDHATFGTPTEEERAHPFLWRVEKKLPRPGQIGVFDRSHYEDVLIVRVNELAPPSVWRTRYDEINDFERRVVESGTTIVKVAMALSWEQQGKRLARRLRRPDKYWKYDPSDIEAREKWVAYQEAYQAVLDRTDTEWAPWYVVPSDHKWYSRLAVTELLTGALTSLDLQWPPADFDVEHEKQRLASLPRP</sequence>
<reference evidence="4 5" key="1">
    <citation type="submission" date="2021-01" db="EMBL/GenBank/DDBJ databases">
        <title>Genomics of switchgrass bacterial isolates.</title>
        <authorList>
            <person name="Shade A."/>
        </authorList>
    </citation>
    <scope>NUCLEOTIDE SEQUENCE [LARGE SCALE GENOMIC DNA]</scope>
    <source>
        <strain evidence="4 5">PvP111</strain>
    </source>
</reference>
<dbReference type="InterPro" id="IPR022488">
    <property type="entry name" value="PPK2-related"/>
</dbReference>
<accession>A0ABS2KWH8</accession>
<dbReference type="InterPro" id="IPR027417">
    <property type="entry name" value="P-loop_NTPase"/>
</dbReference>
<feature type="domain" description="Polyphosphate kinase-2-related" evidence="3">
    <location>
        <begin position="39"/>
        <end position="262"/>
    </location>
</feature>
<evidence type="ECO:0000259" key="3">
    <source>
        <dbReference type="Pfam" id="PF03976"/>
    </source>
</evidence>
<protein>
    <submittedName>
        <fullName evidence="4">PPK2 family polyphosphate:nucleotide phosphotransferase</fullName>
    </submittedName>
</protein>
<gene>
    <name evidence="4" type="ORF">JOE42_003010</name>
</gene>
<dbReference type="PANTHER" id="PTHR34383:SF3">
    <property type="entry name" value="POLYPHOSPHATE:AMP PHOSPHOTRANSFERASE"/>
    <property type="match status" value="1"/>
</dbReference>
<evidence type="ECO:0000256" key="2">
    <source>
        <dbReference type="ARBA" id="ARBA00022777"/>
    </source>
</evidence>
<evidence type="ECO:0000313" key="5">
    <source>
        <dbReference type="Proteomes" id="UP000703038"/>
    </source>
</evidence>
<dbReference type="EMBL" id="JAFBBK010000001">
    <property type="protein sequence ID" value="MBM7416277.1"/>
    <property type="molecule type" value="Genomic_DNA"/>
</dbReference>